<evidence type="ECO:0000256" key="1">
    <source>
        <dbReference type="SAM" id="Coils"/>
    </source>
</evidence>
<dbReference type="Gene3D" id="1.20.120.520">
    <property type="entry name" value="nmb1532 protein domain like"/>
    <property type="match status" value="1"/>
</dbReference>
<protein>
    <recommendedName>
        <fullName evidence="2">Hemerythrin-like domain-containing protein</fullName>
    </recommendedName>
</protein>
<keyword evidence="4" id="KW-1185">Reference proteome</keyword>
<reference evidence="3 4" key="1">
    <citation type="submission" date="2023-09" db="EMBL/GenBank/DDBJ databases">
        <title>Pyrofollis japonicus gen. nov. sp. nov., a novel member of the family Pyrodictiaceae isolated from the Iheya North hydrothermal field.</title>
        <authorList>
            <person name="Miyazaki U."/>
            <person name="Sanari M."/>
            <person name="Tame A."/>
            <person name="Kitajima M."/>
            <person name="Okamoto A."/>
            <person name="Sawayama S."/>
            <person name="Miyazaki J."/>
            <person name="Takai K."/>
            <person name="Nakagawa S."/>
        </authorList>
    </citation>
    <scope>NUCLEOTIDE SEQUENCE [LARGE SCALE GENOMIC DNA]</scope>
    <source>
        <strain evidence="3 4">AV2</strain>
    </source>
</reference>
<dbReference type="Proteomes" id="UP001341135">
    <property type="component" value="Chromosome"/>
</dbReference>
<accession>A0ABM8IT39</accession>
<gene>
    <name evidence="3" type="ORF">PABY_02900</name>
</gene>
<dbReference type="EMBL" id="AP028907">
    <property type="protein sequence ID" value="BES80723.1"/>
    <property type="molecule type" value="Genomic_DNA"/>
</dbReference>
<evidence type="ECO:0000313" key="3">
    <source>
        <dbReference type="EMBL" id="BES80723.1"/>
    </source>
</evidence>
<dbReference type="InterPro" id="IPR012312">
    <property type="entry name" value="Hemerythrin-like"/>
</dbReference>
<feature type="domain" description="Hemerythrin-like" evidence="2">
    <location>
        <begin position="4"/>
        <end position="88"/>
    </location>
</feature>
<feature type="coiled-coil region" evidence="1">
    <location>
        <begin position="64"/>
        <end position="91"/>
    </location>
</feature>
<organism evidence="3 4">
    <name type="scientific">Pyrodictium abyssi</name>
    <dbReference type="NCBI Taxonomy" id="54256"/>
    <lineage>
        <taxon>Archaea</taxon>
        <taxon>Thermoproteota</taxon>
        <taxon>Thermoprotei</taxon>
        <taxon>Desulfurococcales</taxon>
        <taxon>Pyrodictiaceae</taxon>
        <taxon>Pyrodictium</taxon>
    </lineage>
</organism>
<dbReference type="Pfam" id="PF01814">
    <property type="entry name" value="Hemerythrin"/>
    <property type="match status" value="1"/>
</dbReference>
<proteinExistence type="predicted"/>
<evidence type="ECO:0000259" key="2">
    <source>
        <dbReference type="Pfam" id="PF01814"/>
    </source>
</evidence>
<evidence type="ECO:0000313" key="4">
    <source>
        <dbReference type="Proteomes" id="UP001341135"/>
    </source>
</evidence>
<sequence length="92" mass="10637">MLRNARSALERLRGGEYSAIEGLRRYAESYRELLVQHIDKENNVLFPMAKQVVAEGELVEEAERVEREHNHEEMLRKLEELQRAIEAASSSG</sequence>
<keyword evidence="1" id="KW-0175">Coiled coil</keyword>
<name>A0ABM8IT39_9CREN</name>